<feature type="active site" description="Charge relay system" evidence="6">
    <location>
        <position position="273"/>
    </location>
</feature>
<dbReference type="Proteomes" id="UP000002866">
    <property type="component" value="Chromosome 4"/>
</dbReference>
<protein>
    <recommendedName>
        <fullName evidence="3">S-formylglutathione hydrolase</fullName>
        <ecNumber evidence="2">3.1.2.12</ecNumber>
    </recommendedName>
</protein>
<dbReference type="GO" id="GO:0052689">
    <property type="term" value="F:carboxylic ester hydrolase activity"/>
    <property type="evidence" value="ECO:0007669"/>
    <property type="project" value="UniProtKB-KW"/>
</dbReference>
<dbReference type="KEGG" id="tbl:TBLA_0D00675"/>
<feature type="active site" description="Charge relay system" evidence="6">
    <location>
        <position position="238"/>
    </location>
</feature>
<dbReference type="STRING" id="1071380.I2H2H3"/>
<sequence>MKEVKVINSCDGKLISLSHDSACNNCEMALNIYLPKQYYSNETHSTIPAIYYLSGLTCTPANASEKAFWQCQADLYGFSVVFPDTSPRGESVPDSKDEYDFGQGAGFYLNSTKEPYVKNYQMSDYIHKELPKELENYFQDCRLDFTKNVGITGHSMGGMGALAGFFKLYPHYKSVSAFSPIANPSAEDCPWGQKCFSRYLKDFKSESLEYDPCELIGKVKPKGDNDVKKILISVGTKDPFYSTQLYVDRILEYSKGTAWENKIEINKLQGFDHSYFFVVLKSPACQIPCH</sequence>
<keyword evidence="5" id="KW-0378">Hydrolase</keyword>
<dbReference type="PANTHER" id="PTHR10061:SF0">
    <property type="entry name" value="S-FORMYLGLUTATHIONE HYDROLASE"/>
    <property type="match status" value="1"/>
</dbReference>
<dbReference type="AlphaFoldDB" id="I2H2H3"/>
<evidence type="ECO:0000313" key="7">
    <source>
        <dbReference type="EMBL" id="CCH60575.1"/>
    </source>
</evidence>
<reference evidence="7 8" key="1">
    <citation type="journal article" date="2011" name="Proc. Natl. Acad. Sci. U.S.A.">
        <title>Evolutionary erosion of yeast sex chromosomes by mating-type switching accidents.</title>
        <authorList>
            <person name="Gordon J.L."/>
            <person name="Armisen D."/>
            <person name="Proux-Wera E."/>
            <person name="Oheigeartaigh S.S."/>
            <person name="Byrne K.P."/>
            <person name="Wolfe K.H."/>
        </authorList>
    </citation>
    <scope>NUCLEOTIDE SEQUENCE [LARGE SCALE GENOMIC DNA]</scope>
    <source>
        <strain evidence="8">ATCC 34711 / CBS 6284 / DSM 70876 / NBRC 10599 / NRRL Y-10934 / UCD 77-7</strain>
    </source>
</reference>
<dbReference type="SUPFAM" id="SSF53474">
    <property type="entry name" value="alpha/beta-Hydrolases"/>
    <property type="match status" value="1"/>
</dbReference>
<evidence type="ECO:0000256" key="2">
    <source>
        <dbReference type="ARBA" id="ARBA00012479"/>
    </source>
</evidence>
<evidence type="ECO:0000256" key="4">
    <source>
        <dbReference type="ARBA" id="ARBA00022487"/>
    </source>
</evidence>
<keyword evidence="4" id="KW-0719">Serine esterase</keyword>
<dbReference type="EMBL" id="HE806319">
    <property type="protein sequence ID" value="CCH60575.1"/>
    <property type="molecule type" value="Genomic_DNA"/>
</dbReference>
<dbReference type="Pfam" id="PF00756">
    <property type="entry name" value="Esterase"/>
    <property type="match status" value="1"/>
</dbReference>
<dbReference type="InParanoid" id="I2H2H3"/>
<dbReference type="EC" id="3.1.2.12" evidence="2"/>
<comment type="similarity">
    <text evidence="1">Belongs to the esterase D family.</text>
</comment>
<dbReference type="GeneID" id="14495679"/>
<gene>
    <name evidence="7" type="primary">TBLA0D00675</name>
    <name evidence="7" type="ORF">TBLA_0D00675</name>
</gene>
<evidence type="ECO:0000256" key="1">
    <source>
        <dbReference type="ARBA" id="ARBA00005622"/>
    </source>
</evidence>
<evidence type="ECO:0000256" key="5">
    <source>
        <dbReference type="ARBA" id="ARBA00022801"/>
    </source>
</evidence>
<dbReference type="RefSeq" id="XP_004180094.1">
    <property type="nucleotide sequence ID" value="XM_004180046.1"/>
</dbReference>
<dbReference type="InterPro" id="IPR014186">
    <property type="entry name" value="S-formylglutathione_hydrol"/>
</dbReference>
<dbReference type="PANTHER" id="PTHR10061">
    <property type="entry name" value="S-FORMYLGLUTATHIONE HYDROLASE"/>
    <property type="match status" value="1"/>
</dbReference>
<dbReference type="OMA" id="GWQDVYQ"/>
<evidence type="ECO:0000313" key="8">
    <source>
        <dbReference type="Proteomes" id="UP000002866"/>
    </source>
</evidence>
<dbReference type="HOGENOM" id="CLU_056472_0_1_1"/>
<dbReference type="OrthoDB" id="420518at2759"/>
<feature type="active site" description="Charge relay system" evidence="6">
    <location>
        <position position="155"/>
    </location>
</feature>
<organism evidence="7 8">
    <name type="scientific">Henningerozyma blattae (strain ATCC 34711 / CBS 6284 / DSM 70876 / NBRC 10599 / NRRL Y-10934 / UCD 77-7)</name>
    <name type="common">Yeast</name>
    <name type="synonym">Tetrapisispora blattae</name>
    <dbReference type="NCBI Taxonomy" id="1071380"/>
    <lineage>
        <taxon>Eukaryota</taxon>
        <taxon>Fungi</taxon>
        <taxon>Dikarya</taxon>
        <taxon>Ascomycota</taxon>
        <taxon>Saccharomycotina</taxon>
        <taxon>Saccharomycetes</taxon>
        <taxon>Saccharomycetales</taxon>
        <taxon>Saccharomycetaceae</taxon>
        <taxon>Henningerozyma</taxon>
    </lineage>
</organism>
<dbReference type="GO" id="GO:0046294">
    <property type="term" value="P:formaldehyde catabolic process"/>
    <property type="evidence" value="ECO:0007669"/>
    <property type="project" value="InterPro"/>
</dbReference>
<evidence type="ECO:0000256" key="3">
    <source>
        <dbReference type="ARBA" id="ARBA00016774"/>
    </source>
</evidence>
<dbReference type="eggNOG" id="KOG3101">
    <property type="taxonomic scope" value="Eukaryota"/>
</dbReference>
<dbReference type="GO" id="GO:0018738">
    <property type="term" value="F:S-formylglutathione hydrolase activity"/>
    <property type="evidence" value="ECO:0007669"/>
    <property type="project" value="UniProtKB-EC"/>
</dbReference>
<keyword evidence="8" id="KW-1185">Reference proteome</keyword>
<evidence type="ECO:0000256" key="6">
    <source>
        <dbReference type="PIRSR" id="PIRSR614186-1"/>
    </source>
</evidence>
<dbReference type="GO" id="GO:0005829">
    <property type="term" value="C:cytosol"/>
    <property type="evidence" value="ECO:0007669"/>
    <property type="project" value="TreeGrafter"/>
</dbReference>
<proteinExistence type="inferred from homology"/>
<dbReference type="FunCoup" id="I2H2H3">
    <property type="interactions" value="714"/>
</dbReference>
<dbReference type="InterPro" id="IPR000801">
    <property type="entry name" value="Esterase-like"/>
</dbReference>
<dbReference type="InterPro" id="IPR029058">
    <property type="entry name" value="AB_hydrolase_fold"/>
</dbReference>
<name>I2H2H3_HENB6</name>
<dbReference type="Gene3D" id="3.40.50.1820">
    <property type="entry name" value="alpha/beta hydrolase"/>
    <property type="match status" value="1"/>
</dbReference>
<accession>I2H2H3</accession>